<dbReference type="InParanoid" id="W4K6Z0"/>
<dbReference type="PANTHER" id="PTHR16631:SF17">
    <property type="entry name" value="GLUCAN ENDO-1,3-BETA-GLUCOSIDASE BTGC"/>
    <property type="match status" value="1"/>
</dbReference>
<keyword evidence="7" id="KW-0472">Membrane</keyword>
<protein>
    <recommendedName>
        <fullName evidence="4">glucan endo-1,3-beta-D-glucosidase</fullName>
        <ecNumber evidence="4">3.2.1.39</ecNumber>
    </recommendedName>
    <alternativeName>
        <fullName evidence="14">Endo-1,3-beta-glucanase btgC</fullName>
    </alternativeName>
    <alternativeName>
        <fullName evidence="13">Laminarinase btgC</fullName>
    </alternativeName>
</protein>
<evidence type="ECO:0000256" key="1">
    <source>
        <dbReference type="ARBA" id="ARBA00000382"/>
    </source>
</evidence>
<evidence type="ECO:0000256" key="10">
    <source>
        <dbReference type="ARBA" id="ARBA00023316"/>
    </source>
</evidence>
<keyword evidence="9" id="KW-0119">Carbohydrate metabolism</keyword>
<keyword evidence="6" id="KW-0378">Hydrolase</keyword>
<evidence type="ECO:0000256" key="3">
    <source>
        <dbReference type="ARBA" id="ARBA00008773"/>
    </source>
</evidence>
<proteinExistence type="inferred from homology"/>
<gene>
    <name evidence="15" type="ORF">HETIRDRAFT_476497</name>
</gene>
<evidence type="ECO:0000256" key="5">
    <source>
        <dbReference type="ARBA" id="ARBA00022475"/>
    </source>
</evidence>
<comment type="subcellular location">
    <subcellularLocation>
        <location evidence="2">Cell membrane</location>
        <topology evidence="2">Single-pass type II membrane protein</topology>
    </subcellularLocation>
</comment>
<dbReference type="PANTHER" id="PTHR16631">
    <property type="entry name" value="GLUCAN 1,3-BETA-GLUCOSIDASE"/>
    <property type="match status" value="1"/>
</dbReference>
<dbReference type="GO" id="GO:0009277">
    <property type="term" value="C:fungal-type cell wall"/>
    <property type="evidence" value="ECO:0007669"/>
    <property type="project" value="TreeGrafter"/>
</dbReference>
<accession>W4K6Z0</accession>
<evidence type="ECO:0000256" key="14">
    <source>
        <dbReference type="ARBA" id="ARBA00043078"/>
    </source>
</evidence>
<comment type="catalytic activity">
    <reaction evidence="1">
        <text>Hydrolysis of (1-&gt;3)-beta-D-glucosidic linkages in (1-&gt;3)-beta-D-glucans.</text>
        <dbReference type="EC" id="3.2.1.39"/>
    </reaction>
</comment>
<dbReference type="GO" id="GO:0000272">
    <property type="term" value="P:polysaccharide catabolic process"/>
    <property type="evidence" value="ECO:0007669"/>
    <property type="project" value="UniProtKB-KW"/>
</dbReference>
<sequence length="389" mass="42980">MSSVGRSQITLFPSSCSSTLNTPLRMRQASTYGPYSSPASSALLLTMFWAPFTLLSLPFYTVALPSSTPSQNVSLSAASSCYPALGFAKPVVLPPNNSNWWCDPKDEYAFVGFSYEVTDCQSLKQLKKEFADIRNRFNGRYVRLYGACDRDGFYDDIVEAAWDSTLGVHALVWFGFDGSDIWKSRRDTLFAALHANPKAKFVTRGVQFGSEPLFDDVLTPNQLAAQVIAAKKNLSSLNIPVTVSELAYGYQERGGAQNVLNAEDFINIHMLPFFSQNASTGDQAWPLVLKDLNWFIAHGKGKKMYFDENGWPSVTSEGVQPNSPNAVADIPNEHAYYTLLDSHCEDLKNVVGGGIGWFAHIYSDDQEPGYGIYNDAGHLKFPFAPRTSC</sequence>
<reference evidence="15 16" key="1">
    <citation type="journal article" date="2012" name="New Phytol.">
        <title>Insight into trade-off between wood decay and parasitism from the genome of a fungal forest pathogen.</title>
        <authorList>
            <person name="Olson A."/>
            <person name="Aerts A."/>
            <person name="Asiegbu F."/>
            <person name="Belbahri L."/>
            <person name="Bouzid O."/>
            <person name="Broberg A."/>
            <person name="Canback B."/>
            <person name="Coutinho P.M."/>
            <person name="Cullen D."/>
            <person name="Dalman K."/>
            <person name="Deflorio G."/>
            <person name="van Diepen L.T."/>
            <person name="Dunand C."/>
            <person name="Duplessis S."/>
            <person name="Durling M."/>
            <person name="Gonthier P."/>
            <person name="Grimwood J."/>
            <person name="Fossdal C.G."/>
            <person name="Hansson D."/>
            <person name="Henrissat B."/>
            <person name="Hietala A."/>
            <person name="Himmelstrand K."/>
            <person name="Hoffmeister D."/>
            <person name="Hogberg N."/>
            <person name="James T.Y."/>
            <person name="Karlsson M."/>
            <person name="Kohler A."/>
            <person name="Kues U."/>
            <person name="Lee Y.H."/>
            <person name="Lin Y.C."/>
            <person name="Lind M."/>
            <person name="Lindquist E."/>
            <person name="Lombard V."/>
            <person name="Lucas S."/>
            <person name="Lunden K."/>
            <person name="Morin E."/>
            <person name="Murat C."/>
            <person name="Park J."/>
            <person name="Raffaello T."/>
            <person name="Rouze P."/>
            <person name="Salamov A."/>
            <person name="Schmutz J."/>
            <person name="Solheim H."/>
            <person name="Stahlberg J."/>
            <person name="Velez H."/>
            <person name="de Vries R.P."/>
            <person name="Wiebenga A."/>
            <person name="Woodward S."/>
            <person name="Yakovlev I."/>
            <person name="Garbelotto M."/>
            <person name="Martin F."/>
            <person name="Grigoriev I.V."/>
            <person name="Stenlid J."/>
        </authorList>
    </citation>
    <scope>NUCLEOTIDE SEQUENCE [LARGE SCALE GENOMIC DNA]</scope>
    <source>
        <strain evidence="15 16">TC 32-1</strain>
    </source>
</reference>
<dbReference type="GO" id="GO:0009986">
    <property type="term" value="C:cell surface"/>
    <property type="evidence" value="ECO:0007669"/>
    <property type="project" value="TreeGrafter"/>
</dbReference>
<dbReference type="GO" id="GO:0005886">
    <property type="term" value="C:plasma membrane"/>
    <property type="evidence" value="ECO:0007669"/>
    <property type="project" value="UniProtKB-SubCell"/>
</dbReference>
<evidence type="ECO:0000256" key="4">
    <source>
        <dbReference type="ARBA" id="ARBA00012780"/>
    </source>
</evidence>
<evidence type="ECO:0000256" key="2">
    <source>
        <dbReference type="ARBA" id="ARBA00004401"/>
    </source>
</evidence>
<dbReference type="RefSeq" id="XP_009547502.1">
    <property type="nucleotide sequence ID" value="XM_009549207.1"/>
</dbReference>
<dbReference type="EMBL" id="KI925459">
    <property type="protein sequence ID" value="ETW80801.1"/>
    <property type="molecule type" value="Genomic_DNA"/>
</dbReference>
<dbReference type="GeneID" id="20677691"/>
<evidence type="ECO:0000256" key="12">
    <source>
        <dbReference type="ARBA" id="ARBA00037649"/>
    </source>
</evidence>
<evidence type="ECO:0000256" key="7">
    <source>
        <dbReference type="ARBA" id="ARBA00023136"/>
    </source>
</evidence>
<dbReference type="OrthoDB" id="77201at2759"/>
<dbReference type="KEGG" id="hir:HETIRDRAFT_476497"/>
<dbReference type="EC" id="3.2.1.39" evidence="4"/>
<keyword evidence="11" id="KW-0624">Polysaccharide degradation</keyword>
<evidence type="ECO:0000256" key="8">
    <source>
        <dbReference type="ARBA" id="ARBA00023180"/>
    </source>
</evidence>
<dbReference type="Proteomes" id="UP000030671">
    <property type="component" value="Unassembled WGS sequence"/>
</dbReference>
<keyword evidence="10" id="KW-0961">Cell wall biogenesis/degradation</keyword>
<comment type="similarity">
    <text evidence="3">Belongs to the glycosyl hydrolase 17 family.</text>
</comment>
<dbReference type="AlphaFoldDB" id="W4K6Z0"/>
<dbReference type="eggNOG" id="ENOG502SH54">
    <property type="taxonomic scope" value="Eukaryota"/>
</dbReference>
<evidence type="ECO:0000256" key="13">
    <source>
        <dbReference type="ARBA" id="ARBA00042373"/>
    </source>
</evidence>
<keyword evidence="5" id="KW-1003">Cell membrane</keyword>
<dbReference type="SUPFAM" id="SSF51445">
    <property type="entry name" value="(Trans)glycosidases"/>
    <property type="match status" value="1"/>
</dbReference>
<dbReference type="GO" id="GO:0005576">
    <property type="term" value="C:extracellular region"/>
    <property type="evidence" value="ECO:0007669"/>
    <property type="project" value="TreeGrafter"/>
</dbReference>
<keyword evidence="8" id="KW-0325">Glycoprotein</keyword>
<dbReference type="HOGENOM" id="CLU_052206_0_0_1"/>
<name>W4K6Z0_HETIT</name>
<dbReference type="GO" id="GO:0042973">
    <property type="term" value="F:glucan endo-1,3-beta-D-glucosidase activity"/>
    <property type="evidence" value="ECO:0007669"/>
    <property type="project" value="UniProtKB-EC"/>
</dbReference>
<dbReference type="InterPro" id="IPR017853">
    <property type="entry name" value="GH"/>
</dbReference>
<evidence type="ECO:0000256" key="6">
    <source>
        <dbReference type="ARBA" id="ARBA00022801"/>
    </source>
</evidence>
<evidence type="ECO:0000313" key="15">
    <source>
        <dbReference type="EMBL" id="ETW80801.1"/>
    </source>
</evidence>
<keyword evidence="16" id="KW-1185">Reference proteome</keyword>
<dbReference type="InterPro" id="IPR050732">
    <property type="entry name" value="Beta-glucan_modifiers"/>
</dbReference>
<organism evidence="15 16">
    <name type="scientific">Heterobasidion irregulare (strain TC 32-1)</name>
    <dbReference type="NCBI Taxonomy" id="747525"/>
    <lineage>
        <taxon>Eukaryota</taxon>
        <taxon>Fungi</taxon>
        <taxon>Dikarya</taxon>
        <taxon>Basidiomycota</taxon>
        <taxon>Agaricomycotina</taxon>
        <taxon>Agaricomycetes</taxon>
        <taxon>Russulales</taxon>
        <taxon>Bondarzewiaceae</taxon>
        <taxon>Heterobasidion</taxon>
        <taxon>Heterobasidion annosum species complex</taxon>
    </lineage>
</organism>
<evidence type="ECO:0000313" key="16">
    <source>
        <dbReference type="Proteomes" id="UP000030671"/>
    </source>
</evidence>
<evidence type="ECO:0000256" key="9">
    <source>
        <dbReference type="ARBA" id="ARBA00023277"/>
    </source>
</evidence>
<comment type="function">
    <text evidence="12">Glucanases play a role in cell expansion during growth, in cell-cell fusion during mating, and in spore release during sporulation. This enzyme may be involved in beta-glucan degradation. Active on laminarin and lichenan.</text>
</comment>
<evidence type="ECO:0000256" key="11">
    <source>
        <dbReference type="ARBA" id="ARBA00023326"/>
    </source>
</evidence>
<dbReference type="GO" id="GO:0071555">
    <property type="term" value="P:cell wall organization"/>
    <property type="evidence" value="ECO:0007669"/>
    <property type="project" value="UniProtKB-KW"/>
</dbReference>